<dbReference type="RefSeq" id="WP_408158799.1">
    <property type="nucleotide sequence ID" value="NZ_JAQQFM010000006.1"/>
</dbReference>
<evidence type="ECO:0000256" key="2">
    <source>
        <dbReference type="ARBA" id="ARBA00023015"/>
    </source>
</evidence>
<dbReference type="PANTHER" id="PTHR30118:SF15">
    <property type="entry name" value="TRANSCRIPTIONAL REGULATORY PROTEIN"/>
    <property type="match status" value="1"/>
</dbReference>
<dbReference type="Pfam" id="PF03466">
    <property type="entry name" value="LysR_substrate"/>
    <property type="match status" value="1"/>
</dbReference>
<name>A0ABW9A9N6_9BURK</name>
<dbReference type="Gene3D" id="1.10.10.10">
    <property type="entry name" value="Winged helix-like DNA-binding domain superfamily/Winged helix DNA-binding domain"/>
    <property type="match status" value="1"/>
</dbReference>
<protein>
    <submittedName>
        <fullName evidence="6">LysR family transcriptional regulator</fullName>
    </submittedName>
</protein>
<dbReference type="PROSITE" id="PS50931">
    <property type="entry name" value="HTH_LYSR"/>
    <property type="match status" value="1"/>
</dbReference>
<dbReference type="InterPro" id="IPR036388">
    <property type="entry name" value="WH-like_DNA-bd_sf"/>
</dbReference>
<dbReference type="Proteomes" id="UP001629246">
    <property type="component" value="Unassembled WGS sequence"/>
</dbReference>
<feature type="domain" description="HTH lysR-type" evidence="5">
    <location>
        <begin position="7"/>
        <end position="64"/>
    </location>
</feature>
<dbReference type="EMBL" id="JAQQFM010000006">
    <property type="protein sequence ID" value="MFL9925611.1"/>
    <property type="molecule type" value="Genomic_DNA"/>
</dbReference>
<gene>
    <name evidence="6" type="ORF">PQR62_15130</name>
</gene>
<keyword evidence="4" id="KW-0804">Transcription</keyword>
<dbReference type="InterPro" id="IPR036390">
    <property type="entry name" value="WH_DNA-bd_sf"/>
</dbReference>
<dbReference type="InterPro" id="IPR005119">
    <property type="entry name" value="LysR_subst-bd"/>
</dbReference>
<comment type="similarity">
    <text evidence="1">Belongs to the LysR transcriptional regulatory family.</text>
</comment>
<sequence>MTTFNNMDLNLLRVFQAIADERSLTLAGHRLHISQPAVSSALARLRVAFNDPLFIRTKDGMSPTATGAELAKPIGRALQAVQEALRYGEEFDPATCTRTFRMSMTDVAEMEFLPHICEKLKDLGPRIKLQVEQLPPSQIEGALKTGQLDFAIGDLPVLKPLTRFEFLFRDSYVCMTRKRAGLPQRRHLTLAEFLAMTHVVVKSVECSHVQLESEFKSNNIHREITLEAPHFSVLPRILARSDLAATLPRGSANVFNEDGRLAVYELPVALPTVDITLHWHGDFDADPGAKWMRELFIDLMRRKDVAGEFTYAS</sequence>
<keyword evidence="2" id="KW-0805">Transcription regulation</keyword>
<dbReference type="SUPFAM" id="SSF46785">
    <property type="entry name" value="Winged helix' DNA-binding domain"/>
    <property type="match status" value="1"/>
</dbReference>
<proteinExistence type="inferred from homology"/>
<evidence type="ECO:0000256" key="3">
    <source>
        <dbReference type="ARBA" id="ARBA00023125"/>
    </source>
</evidence>
<dbReference type="CDD" id="cd08459">
    <property type="entry name" value="PBP2_DntR_NahR_LinR_like"/>
    <property type="match status" value="1"/>
</dbReference>
<evidence type="ECO:0000313" key="7">
    <source>
        <dbReference type="Proteomes" id="UP001629246"/>
    </source>
</evidence>
<dbReference type="InterPro" id="IPR000847">
    <property type="entry name" value="LysR_HTH_N"/>
</dbReference>
<accession>A0ABW9A9N6</accession>
<dbReference type="PANTHER" id="PTHR30118">
    <property type="entry name" value="HTH-TYPE TRANSCRIPTIONAL REGULATOR LEUO-RELATED"/>
    <property type="match status" value="1"/>
</dbReference>
<comment type="caution">
    <text evidence="6">The sequence shown here is derived from an EMBL/GenBank/DDBJ whole genome shotgun (WGS) entry which is preliminary data.</text>
</comment>
<keyword evidence="7" id="KW-1185">Reference proteome</keyword>
<dbReference type="PRINTS" id="PR00039">
    <property type="entry name" value="HTHLYSR"/>
</dbReference>
<reference evidence="6 7" key="1">
    <citation type="journal article" date="2024" name="Chem. Sci.">
        <title>Discovery of megapolipeptins by genome mining of a Burkholderiales bacteria collection.</title>
        <authorList>
            <person name="Paulo B.S."/>
            <person name="Recchia M.J.J."/>
            <person name="Lee S."/>
            <person name="Fergusson C.H."/>
            <person name="Romanowski S.B."/>
            <person name="Hernandez A."/>
            <person name="Krull N."/>
            <person name="Liu D.Y."/>
            <person name="Cavanagh H."/>
            <person name="Bos A."/>
            <person name="Gray C.A."/>
            <person name="Murphy B.T."/>
            <person name="Linington R.G."/>
            <person name="Eustaquio A.S."/>
        </authorList>
    </citation>
    <scope>NUCLEOTIDE SEQUENCE [LARGE SCALE GENOMIC DNA]</scope>
    <source>
        <strain evidence="6 7">RL21-008-BIB-A</strain>
    </source>
</reference>
<dbReference type="InterPro" id="IPR050389">
    <property type="entry name" value="LysR-type_TF"/>
</dbReference>
<evidence type="ECO:0000256" key="1">
    <source>
        <dbReference type="ARBA" id="ARBA00009437"/>
    </source>
</evidence>
<evidence type="ECO:0000259" key="5">
    <source>
        <dbReference type="PROSITE" id="PS50931"/>
    </source>
</evidence>
<keyword evidence="3" id="KW-0238">DNA-binding</keyword>
<evidence type="ECO:0000256" key="4">
    <source>
        <dbReference type="ARBA" id="ARBA00023163"/>
    </source>
</evidence>
<organism evidence="6 7">
    <name type="scientific">Herbaspirillum lusitanum</name>
    <dbReference type="NCBI Taxonomy" id="213312"/>
    <lineage>
        <taxon>Bacteria</taxon>
        <taxon>Pseudomonadati</taxon>
        <taxon>Pseudomonadota</taxon>
        <taxon>Betaproteobacteria</taxon>
        <taxon>Burkholderiales</taxon>
        <taxon>Oxalobacteraceae</taxon>
        <taxon>Herbaspirillum</taxon>
    </lineage>
</organism>
<dbReference type="SUPFAM" id="SSF53850">
    <property type="entry name" value="Periplasmic binding protein-like II"/>
    <property type="match status" value="1"/>
</dbReference>
<dbReference type="Pfam" id="PF00126">
    <property type="entry name" value="HTH_1"/>
    <property type="match status" value="1"/>
</dbReference>
<evidence type="ECO:0000313" key="6">
    <source>
        <dbReference type="EMBL" id="MFL9925611.1"/>
    </source>
</evidence>
<dbReference type="Gene3D" id="3.40.190.10">
    <property type="entry name" value="Periplasmic binding protein-like II"/>
    <property type="match status" value="2"/>
</dbReference>